<sequence>MSRSVIISSLAVTDTQSIINHLWACNADGQIPDVYAILDGGRDRRIFNMVHNSQLEYKSMCPGEGSYVLQRASPQIVKLEQENPLTLKIIDQGWGTSWCIFLISHAPSAFNRVRYNCEKITFVSDPAGQKLLFRYYDPRIMRVFLPTCTHEEAALIFGPVDEIAMEGEDSRQMIRFSLSETARNVPPLALNALRGESGLLKIRPAQIEAFNLN</sequence>
<evidence type="ECO:0000259" key="1">
    <source>
        <dbReference type="Pfam" id="PF13503"/>
    </source>
</evidence>
<dbReference type="AlphaFoldDB" id="A0A3B0X1D0"/>
<accession>A0A3B0X1D0</accession>
<proteinExistence type="predicted"/>
<organism evidence="2">
    <name type="scientific">hydrothermal vent metagenome</name>
    <dbReference type="NCBI Taxonomy" id="652676"/>
    <lineage>
        <taxon>unclassified sequences</taxon>
        <taxon>metagenomes</taxon>
        <taxon>ecological metagenomes</taxon>
    </lineage>
</organism>
<protein>
    <recommendedName>
        <fullName evidence="1">DUF4123 domain-containing protein</fullName>
    </recommendedName>
</protein>
<feature type="domain" description="DUF4123" evidence="1">
    <location>
        <begin position="34"/>
        <end position="153"/>
    </location>
</feature>
<dbReference type="InterPro" id="IPR025391">
    <property type="entry name" value="DUF4123"/>
</dbReference>
<reference evidence="2" key="1">
    <citation type="submission" date="2018-06" db="EMBL/GenBank/DDBJ databases">
        <authorList>
            <person name="Zhirakovskaya E."/>
        </authorList>
    </citation>
    <scope>NUCLEOTIDE SEQUENCE</scope>
</reference>
<name>A0A3B0X1D0_9ZZZZ</name>
<gene>
    <name evidence="2" type="ORF">MNBD_GAMMA10-3347</name>
</gene>
<dbReference type="Pfam" id="PF13503">
    <property type="entry name" value="DUF4123"/>
    <property type="match status" value="1"/>
</dbReference>
<evidence type="ECO:0000313" key="2">
    <source>
        <dbReference type="EMBL" id="VAW62048.1"/>
    </source>
</evidence>
<dbReference type="EMBL" id="UOFJ01000059">
    <property type="protein sequence ID" value="VAW62048.1"/>
    <property type="molecule type" value="Genomic_DNA"/>
</dbReference>